<dbReference type="Pfam" id="PF13692">
    <property type="entry name" value="Glyco_trans_1_4"/>
    <property type="match status" value="1"/>
</dbReference>
<dbReference type="EMBL" id="CP054139">
    <property type="protein sequence ID" value="QKJ31976.1"/>
    <property type="molecule type" value="Genomic_DNA"/>
</dbReference>
<gene>
    <name evidence="1" type="ORF">HQ865_20145</name>
</gene>
<dbReference type="AlphaFoldDB" id="A0A7D4UGL3"/>
<dbReference type="GO" id="GO:0016740">
    <property type="term" value="F:transferase activity"/>
    <property type="evidence" value="ECO:0007669"/>
    <property type="project" value="UniProtKB-KW"/>
</dbReference>
<name>A0A7D4UGL3_9SPHI</name>
<keyword evidence="2" id="KW-1185">Reference proteome</keyword>
<dbReference type="KEGG" id="mmab:HQ865_20145"/>
<evidence type="ECO:0000313" key="2">
    <source>
        <dbReference type="Proteomes" id="UP000505355"/>
    </source>
</evidence>
<dbReference type="Proteomes" id="UP000505355">
    <property type="component" value="Chromosome"/>
</dbReference>
<protein>
    <submittedName>
        <fullName evidence="1">Glycosyltransferase</fullName>
    </submittedName>
</protein>
<proteinExistence type="predicted"/>
<sequence>MLINRNIICQSSTEWGGNYIKASVEIMRVLSQQNKLLFVNSPNTLSEVLATLRGKKNIDIKKALGFKNRLEIINTVGDSKAYLLTPPIGLTINFLPPVLYKLGLRFNAWQVRRSVKSALRKLNMNHDLVHVVAYNPGMGLMNGRKYGEKSLVYHCYDDINSSDAWLRKHGIWLEKAFMPMIDGIIVTSKTLFKMKSPFCPNCFIVNNAANYDLFSLGFHQGVTGQQVIGYIGSVDDRIDYSVMEHLFINMPDARFVFVGRVLSQRGLAVLKKYPNVSVEGPKTPAELPAYLKTFSLGVIPFVNDTFTSCIYPMKINEYLASGLPVVSTDFGDMSDFREVVSIVETKEDFLQHVKDEIAADSPAKRQARQDIAKQNTWLNRAQEMSDDILKIEAMAAVKKESQLNL</sequence>
<dbReference type="SUPFAM" id="SSF53756">
    <property type="entry name" value="UDP-Glycosyltransferase/glycogen phosphorylase"/>
    <property type="match status" value="1"/>
</dbReference>
<keyword evidence="1" id="KW-0808">Transferase</keyword>
<accession>A0A7D4UGL3</accession>
<organism evidence="1 2">
    <name type="scientific">Mucilaginibacter mali</name>
    <dbReference type="NCBI Taxonomy" id="2740462"/>
    <lineage>
        <taxon>Bacteria</taxon>
        <taxon>Pseudomonadati</taxon>
        <taxon>Bacteroidota</taxon>
        <taxon>Sphingobacteriia</taxon>
        <taxon>Sphingobacteriales</taxon>
        <taxon>Sphingobacteriaceae</taxon>
        <taxon>Mucilaginibacter</taxon>
    </lineage>
</organism>
<dbReference type="RefSeq" id="WP_173416630.1">
    <property type="nucleotide sequence ID" value="NZ_CP054139.1"/>
</dbReference>
<evidence type="ECO:0000313" key="1">
    <source>
        <dbReference type="EMBL" id="QKJ31976.1"/>
    </source>
</evidence>
<reference evidence="1 2" key="1">
    <citation type="submission" date="2020-05" db="EMBL/GenBank/DDBJ databases">
        <title>Mucilaginibacter mali sp. nov.</title>
        <authorList>
            <person name="Kim H.S."/>
            <person name="Lee K.C."/>
            <person name="Suh M.K."/>
            <person name="Kim J.-S."/>
            <person name="Han K.-I."/>
            <person name="Eom M.K."/>
            <person name="Shin Y.K."/>
            <person name="Lee J.-S."/>
        </authorList>
    </citation>
    <scope>NUCLEOTIDE SEQUENCE [LARGE SCALE GENOMIC DNA]</scope>
    <source>
        <strain evidence="1 2">G2-14</strain>
    </source>
</reference>
<dbReference type="Gene3D" id="3.40.50.2000">
    <property type="entry name" value="Glycogen Phosphorylase B"/>
    <property type="match status" value="1"/>
</dbReference>